<proteinExistence type="predicted"/>
<dbReference type="PROSITE" id="PS00018">
    <property type="entry name" value="EF_HAND_1"/>
    <property type="match status" value="1"/>
</dbReference>
<keyword evidence="7" id="KW-1185">Reference proteome</keyword>
<keyword evidence="2" id="KW-0106">Calcium</keyword>
<feature type="region of interest" description="Disordered" evidence="4">
    <location>
        <begin position="1931"/>
        <end position="1952"/>
    </location>
</feature>
<dbReference type="Proteomes" id="UP001165060">
    <property type="component" value="Unassembled WGS sequence"/>
</dbReference>
<accession>A0ABQ6MSK0</accession>
<evidence type="ECO:0000256" key="3">
    <source>
        <dbReference type="SAM" id="Coils"/>
    </source>
</evidence>
<feature type="compositionally biased region" description="Acidic residues" evidence="4">
    <location>
        <begin position="583"/>
        <end position="612"/>
    </location>
</feature>
<feature type="compositionally biased region" description="Low complexity" evidence="4">
    <location>
        <begin position="836"/>
        <end position="845"/>
    </location>
</feature>
<comment type="caution">
    <text evidence="6">The sequence shown here is derived from an EMBL/GenBank/DDBJ whole genome shotgun (WGS) entry which is preliminary data.</text>
</comment>
<gene>
    <name evidence="6" type="ORF">TeGR_g11552</name>
</gene>
<keyword evidence="1" id="KW-0677">Repeat</keyword>
<feature type="compositionally biased region" description="Acidic residues" evidence="4">
    <location>
        <begin position="232"/>
        <end position="249"/>
    </location>
</feature>
<dbReference type="EMBL" id="BRYB01000547">
    <property type="protein sequence ID" value="GMI32424.1"/>
    <property type="molecule type" value="Genomic_DNA"/>
</dbReference>
<feature type="compositionally biased region" description="Basic and acidic residues" evidence="4">
    <location>
        <begin position="1934"/>
        <end position="1943"/>
    </location>
</feature>
<organism evidence="6 7">
    <name type="scientific">Tetraparma gracilis</name>
    <dbReference type="NCBI Taxonomy" id="2962635"/>
    <lineage>
        <taxon>Eukaryota</taxon>
        <taxon>Sar</taxon>
        <taxon>Stramenopiles</taxon>
        <taxon>Ochrophyta</taxon>
        <taxon>Bolidophyceae</taxon>
        <taxon>Parmales</taxon>
        <taxon>Triparmaceae</taxon>
        <taxon>Tetraparma</taxon>
    </lineage>
</organism>
<feature type="region of interest" description="Disordered" evidence="4">
    <location>
        <begin position="827"/>
        <end position="846"/>
    </location>
</feature>
<dbReference type="Pfam" id="PF13191">
    <property type="entry name" value="AAA_16"/>
    <property type="match status" value="1"/>
</dbReference>
<dbReference type="InterPro" id="IPR018247">
    <property type="entry name" value="EF_Hand_1_Ca_BS"/>
</dbReference>
<dbReference type="SUPFAM" id="SSF52540">
    <property type="entry name" value="P-loop containing nucleoside triphosphate hydrolases"/>
    <property type="match status" value="1"/>
</dbReference>
<evidence type="ECO:0000313" key="6">
    <source>
        <dbReference type="EMBL" id="GMI32424.1"/>
    </source>
</evidence>
<sequence length="2118" mass="234639">MQSLLDIAGNASVSSSLGPALPKADAHFCIGDLEHNLHITFAATRVASNGGKGGRYVWVETGQGVGTVLDGYVDNTDDYYSSMKGGGEAVAANSPLVLSGPSGVGKSALLANWLLAHQSDPRRGKPGDEFVFWHVVGSSRQSTYTYELLRRLMTELKRHFELAVNVPAQDEKLPWGLPRFLQLAAKKGKVLIIIDGLHRLRSDTNNDLGLKWLPLSFPSNIKCVISTTTPAADDDEEGAFDTGNAEDDAIGASEGKKERVLQELKRRKWRICEMATLQPIASANILSDFQQLSARNNATSAPKRSASNAASTTFNLTAVDTTSVGAASSKKHEKHPAGLLLFPSQKKTILTDAGATNPLFLRTLLHASEYAAQSGYDLWECVDKWMDNADGVNRLYDQILQTLEDGQAAPTKKQVQQARKRCEEDGGLKALVTAHPWHKLHNAWLAVSELKEDLMNDNEENLGNLNVIFEKKEDEVVQEKLMHEASAMADSKLLTVREDVEKKLASLYEDISFRLDKDTSTPIDGNAFLAWLDSKEGTSAIPFGDDVPPPEAKGATPKSPKRSPKQSLAKKAEPLVKAASSNYDDEDYEDEDYEDEDYEDEDYEEEEFDDDESPSRQSTPGTPSGANKSLSMSHSHSALPTFASERARINKEAEERRISLAVGSGDLPPPAAPKGEAVDPLANVPVYLKGGAQVSGLGPLLGNALALLYVSRHGLRESELFELLVKIKGQDDYTKSTKGTEVEAEMMIMKAMSKHKLRLIDAFRDLDRDGNGVVSHQEFREGIGRLHVDITEGQIDMLLKSMDSDHDGVVDFHEALDRFEEHARDYTHGKHRIDPESSSIESGSIAEKKSNVDLDMDFLNDSVTPGSAPLSQTLGAAVETALLTALTNLGVIQEHKEQVLMLPLEAEALREVIWWRYVGSAEGQDKWHAHIVAFFMDQAPSIRRCEELPWHLFRCRRWSALRNTLVDLRTFDLMYNHERNLRGELFAYWKTLIDGPLYMSEQSEAKSYQSKIDLPRNDMLLSELEVASKLGHSDSQVRKERLRGQMAPFDIVDEYNRAVEIWHAAVRPNTKKLEQLIRKISEFMAWFSDKMNALHEPPPFLRKNLNFTQLMDVGVDQNESLKDLNLVSHDAGGGGQGMGEEEGVVAGESGPATPGIKPIMGSISPVPFSPEKYSVGGPGLSKPHHYYFNRWIWIMFPWMALKNATAYSQQMIQYGKASVELPVRKGSLFSDEDLENIVNDGRSVGGGSSVGSRGVPSKVRAVRGGKKGKSTYWEVRKMDPRDKPKHDPSKSRDDAMIHAIVGDMSAPNKMFDKLSEENRVLGIAPREKPRPARMTIVPSSKPESKLIGDDEDDEEVMAATIGTEDKEFMHHTQVQKTPFAYSSVKSQRHGSRFPSVEKFHKMQVEADERAMDKTTARAIERFGGQEPPQNLMELCELKAAEELPMSASNGGDLGFLPAHSLTFPTTNEDAVLAQAFARAGKLRVVYDKLKLEAKIKADKLLDMERSVKERNRKDGHIINNMDDGENVMGLLENRLERMNEAVKDADYLGEFYGRVIEVLETNPAKDKKHLDALEQQLALSRQQISDMLKRRSNLHTERDDLNKVQHPRMQKEIKKTQGKKLAIEPKIEAKRKELEETQKMVDERLGGNRTLLDSLFRSTSPTPSVKQSSRPVSGDLFGTEKTVGSVNKEIAKTAASKGKGILGLAGAMAASASDYKEAMIMGAMAKLEDLAGVTTGEGLIAKMEQNKNLLKTLTSQKLKFEDKVAKLKAQKTSLQKELDELQFAGEENVADGGDAGAGTDVRKMDSKTSAAEMRCHQNMKKVERQDLLIHYVKTGVDHLARIADEMDSRHKLPVSKMHQRLEEDEIDEKVKLLTKTEDRLTSVLESLTLGSNNKHNGDDGTLSIAQKQSEQADAIHRARVKAIGEAAIRRPKSRGGELEDKLRPSANQDANLSSPRSIRIVVPGKADVEYDAATKVVIREQNRKLDMTEAKILAAEQDTGKQEIFRFVSESLATKESKGEQRKAHLLMQSKTSNHKDMGLTMDTVLSEVEERLAKEAAAGGSGFGASTKKTAVSPRSAIAVHDRVELKKMSNKLKKTKEKEKKFRDGKAAAALLEMQE</sequence>
<dbReference type="PANTHER" id="PTHR19860">
    <property type="entry name" value="DDB1- AND CUL4-ASSOCIATED FACTOR 12-RELATED"/>
    <property type="match status" value="1"/>
</dbReference>
<feature type="domain" description="EF-hand" evidence="5">
    <location>
        <begin position="790"/>
        <end position="825"/>
    </location>
</feature>
<dbReference type="PANTHER" id="PTHR19860:SF40">
    <property type="entry name" value="WD40 REPEAT-CONTAINING PROTEIN"/>
    <property type="match status" value="1"/>
</dbReference>
<feature type="region of interest" description="Disordered" evidence="4">
    <location>
        <begin position="540"/>
        <end position="641"/>
    </location>
</feature>
<dbReference type="PROSITE" id="PS50222">
    <property type="entry name" value="EF_HAND_2"/>
    <property type="match status" value="2"/>
</dbReference>
<feature type="region of interest" description="Disordered" evidence="4">
    <location>
        <begin position="2058"/>
        <end position="2077"/>
    </location>
</feature>
<feature type="compositionally biased region" description="Polar residues" evidence="4">
    <location>
        <begin position="615"/>
        <end position="638"/>
    </location>
</feature>
<name>A0ABQ6MSK0_9STRA</name>
<dbReference type="SUPFAM" id="SSF47473">
    <property type="entry name" value="EF-hand"/>
    <property type="match status" value="1"/>
</dbReference>
<dbReference type="InterPro" id="IPR027417">
    <property type="entry name" value="P-loop_NTPase"/>
</dbReference>
<dbReference type="SMART" id="SM00054">
    <property type="entry name" value="EFh"/>
    <property type="match status" value="2"/>
</dbReference>
<reference evidence="6 7" key="1">
    <citation type="journal article" date="2023" name="Commun. Biol.">
        <title>Genome analysis of Parmales, the sister group of diatoms, reveals the evolutionary specialization of diatoms from phago-mixotrophs to photoautotrophs.</title>
        <authorList>
            <person name="Ban H."/>
            <person name="Sato S."/>
            <person name="Yoshikawa S."/>
            <person name="Yamada K."/>
            <person name="Nakamura Y."/>
            <person name="Ichinomiya M."/>
            <person name="Sato N."/>
            <person name="Blanc-Mathieu R."/>
            <person name="Endo H."/>
            <person name="Kuwata A."/>
            <person name="Ogata H."/>
        </authorList>
    </citation>
    <scope>NUCLEOTIDE SEQUENCE [LARGE SCALE GENOMIC DNA]</scope>
</reference>
<evidence type="ECO:0000313" key="7">
    <source>
        <dbReference type="Proteomes" id="UP001165060"/>
    </source>
</evidence>
<feature type="domain" description="EF-hand" evidence="5">
    <location>
        <begin position="754"/>
        <end position="789"/>
    </location>
</feature>
<dbReference type="Gene3D" id="3.40.50.300">
    <property type="entry name" value="P-loop containing nucleotide triphosphate hydrolases"/>
    <property type="match status" value="1"/>
</dbReference>
<dbReference type="CDD" id="cd00051">
    <property type="entry name" value="EFh"/>
    <property type="match status" value="1"/>
</dbReference>
<dbReference type="InterPro" id="IPR011992">
    <property type="entry name" value="EF-hand-dom_pair"/>
</dbReference>
<keyword evidence="3" id="KW-0175">Coiled coil</keyword>
<feature type="region of interest" description="Disordered" evidence="4">
    <location>
        <begin position="232"/>
        <end position="254"/>
    </location>
</feature>
<evidence type="ECO:0000256" key="2">
    <source>
        <dbReference type="ARBA" id="ARBA00022837"/>
    </source>
</evidence>
<feature type="compositionally biased region" description="Basic residues" evidence="4">
    <location>
        <begin position="1260"/>
        <end position="1269"/>
    </location>
</feature>
<evidence type="ECO:0000256" key="1">
    <source>
        <dbReference type="ARBA" id="ARBA00022737"/>
    </source>
</evidence>
<dbReference type="Gene3D" id="1.10.238.10">
    <property type="entry name" value="EF-hand"/>
    <property type="match status" value="1"/>
</dbReference>
<evidence type="ECO:0000256" key="4">
    <source>
        <dbReference type="SAM" id="MobiDB-lite"/>
    </source>
</evidence>
<dbReference type="InterPro" id="IPR051191">
    <property type="entry name" value="DCAF12"/>
</dbReference>
<feature type="region of interest" description="Disordered" evidence="4">
    <location>
        <begin position="1240"/>
        <end position="1293"/>
    </location>
</feature>
<feature type="compositionally biased region" description="Basic and acidic residues" evidence="4">
    <location>
        <begin position="1274"/>
        <end position="1293"/>
    </location>
</feature>
<dbReference type="InterPro" id="IPR041664">
    <property type="entry name" value="AAA_16"/>
</dbReference>
<evidence type="ECO:0000259" key="5">
    <source>
        <dbReference type="PROSITE" id="PS50222"/>
    </source>
</evidence>
<feature type="coiled-coil region" evidence="3">
    <location>
        <begin position="1750"/>
        <end position="1784"/>
    </location>
</feature>
<dbReference type="InterPro" id="IPR002048">
    <property type="entry name" value="EF_hand_dom"/>
</dbReference>
<feature type="region of interest" description="Disordered" evidence="4">
    <location>
        <begin position="1132"/>
        <end position="1151"/>
    </location>
</feature>
<dbReference type="Pfam" id="PF13499">
    <property type="entry name" value="EF-hand_7"/>
    <property type="match status" value="1"/>
</dbReference>
<protein>
    <recommendedName>
        <fullName evidence="5">EF-hand domain-containing protein</fullName>
    </recommendedName>
</protein>